<evidence type="ECO:0000313" key="1">
    <source>
        <dbReference type="EMBL" id="KAK3063862.1"/>
    </source>
</evidence>
<dbReference type="Proteomes" id="UP001186974">
    <property type="component" value="Unassembled WGS sequence"/>
</dbReference>
<sequence>MSMGVGVSDCCLSGTIKNGNPKGQVQEIGGLATYVAEPENGSKTKTVIFLVDIFGWTFNNIRLLADNYAKAGFYAYVPDVHQGDSLPIEFLQDVEPPLA</sequence>
<name>A0ACC3D9B5_9PEZI</name>
<comment type="caution">
    <text evidence="1">The sequence shown here is derived from an EMBL/GenBank/DDBJ whole genome shotgun (WGS) entry which is preliminary data.</text>
</comment>
<feature type="non-terminal residue" evidence="1">
    <location>
        <position position="99"/>
    </location>
</feature>
<proteinExistence type="predicted"/>
<dbReference type="EMBL" id="JAWDJW010006693">
    <property type="protein sequence ID" value="KAK3063862.1"/>
    <property type="molecule type" value="Genomic_DNA"/>
</dbReference>
<evidence type="ECO:0000313" key="2">
    <source>
        <dbReference type="Proteomes" id="UP001186974"/>
    </source>
</evidence>
<reference evidence="1" key="1">
    <citation type="submission" date="2024-09" db="EMBL/GenBank/DDBJ databases">
        <title>Black Yeasts Isolated from many extreme environments.</title>
        <authorList>
            <person name="Coleine C."/>
            <person name="Stajich J.E."/>
            <person name="Selbmann L."/>
        </authorList>
    </citation>
    <scope>NUCLEOTIDE SEQUENCE</scope>
    <source>
        <strain evidence="1">CCFEE 5737</strain>
    </source>
</reference>
<protein>
    <submittedName>
        <fullName evidence="1">Uncharacterized protein</fullName>
    </submittedName>
</protein>
<organism evidence="1 2">
    <name type="scientific">Coniosporium uncinatum</name>
    <dbReference type="NCBI Taxonomy" id="93489"/>
    <lineage>
        <taxon>Eukaryota</taxon>
        <taxon>Fungi</taxon>
        <taxon>Dikarya</taxon>
        <taxon>Ascomycota</taxon>
        <taxon>Pezizomycotina</taxon>
        <taxon>Dothideomycetes</taxon>
        <taxon>Dothideomycetes incertae sedis</taxon>
        <taxon>Coniosporium</taxon>
    </lineage>
</organism>
<keyword evidence="2" id="KW-1185">Reference proteome</keyword>
<gene>
    <name evidence="1" type="ORF">LTS18_012147</name>
</gene>
<accession>A0ACC3D9B5</accession>